<dbReference type="EMBL" id="SOFF01000028">
    <property type="protein sequence ID" value="TFB89986.1"/>
    <property type="molecule type" value="Genomic_DNA"/>
</dbReference>
<proteinExistence type="predicted"/>
<dbReference type="AlphaFoldDB" id="A0A1H8KHQ3"/>
<accession>A0A1H8KHQ3</accession>
<evidence type="ECO:0000313" key="2">
    <source>
        <dbReference type="Proteomes" id="UP000297654"/>
    </source>
</evidence>
<dbReference type="RefSeq" id="WP_092111955.1">
    <property type="nucleotide sequence ID" value="NZ_FOCN01000019.1"/>
</dbReference>
<sequence>MIETFLYWAIGSRLVPPLELPKRSLANRKSFGHDQRIDAIRRVLLSDEMLLNLRIAGGLVLLFGQPLNRIASMKLDHVQLDGDVTRSKTPHRASLPVSSE</sequence>
<dbReference type="STRING" id="1424661.SAMN05216281_11948"/>
<dbReference type="Proteomes" id="UP000297654">
    <property type="component" value="Unassembled WGS sequence"/>
</dbReference>
<dbReference type="OrthoDB" id="3405537at2"/>
<organism evidence="1 2">
    <name type="scientific">Cryobacterium luteum</name>
    <dbReference type="NCBI Taxonomy" id="1424661"/>
    <lineage>
        <taxon>Bacteria</taxon>
        <taxon>Bacillati</taxon>
        <taxon>Actinomycetota</taxon>
        <taxon>Actinomycetes</taxon>
        <taxon>Micrococcales</taxon>
        <taxon>Microbacteriaceae</taxon>
        <taxon>Cryobacterium</taxon>
    </lineage>
</organism>
<comment type="caution">
    <text evidence="1">The sequence shown here is derived from an EMBL/GenBank/DDBJ whole genome shotgun (WGS) entry which is preliminary data.</text>
</comment>
<keyword evidence="2" id="KW-1185">Reference proteome</keyword>
<name>A0A1H8KHQ3_9MICO</name>
<evidence type="ECO:0008006" key="3">
    <source>
        <dbReference type="Google" id="ProtNLM"/>
    </source>
</evidence>
<evidence type="ECO:0000313" key="1">
    <source>
        <dbReference type="EMBL" id="TFB89986.1"/>
    </source>
</evidence>
<protein>
    <recommendedName>
        <fullName evidence="3">Tyr recombinase domain-containing protein</fullName>
    </recommendedName>
</protein>
<reference evidence="1 2" key="1">
    <citation type="submission" date="2019-03" db="EMBL/GenBank/DDBJ databases">
        <title>Genomics of glacier-inhabiting Cryobacterium strains.</title>
        <authorList>
            <person name="Liu Q."/>
            <person name="Xin Y.-H."/>
        </authorList>
    </citation>
    <scope>NUCLEOTIDE SEQUENCE [LARGE SCALE GENOMIC DNA]</scope>
    <source>
        <strain evidence="1 2">Hh15</strain>
    </source>
</reference>
<gene>
    <name evidence="1" type="ORF">E3O10_07670</name>
</gene>